<reference evidence="2" key="1">
    <citation type="submission" date="2022-07" db="EMBL/GenBank/DDBJ databases">
        <title>Isolation, identification, and degradation of a PFOSA degrading strain from sewage treatment plant.</title>
        <authorList>
            <person name="Zhang L."/>
            <person name="Huo Y."/>
        </authorList>
    </citation>
    <scope>NUCLEOTIDE SEQUENCE</scope>
    <source>
        <strain evidence="2">C1</strain>
    </source>
</reference>
<dbReference type="EMBL" id="CP101751">
    <property type="protein sequence ID" value="UUC44715.1"/>
    <property type="molecule type" value="Genomic_DNA"/>
</dbReference>
<accession>A0ABY5IPF5</accession>
<keyword evidence="1" id="KW-0732">Signal</keyword>
<keyword evidence="3" id="KW-1185">Reference proteome</keyword>
<gene>
    <name evidence="2" type="ORF">NOX80_13875</name>
</gene>
<feature type="signal peptide" evidence="1">
    <location>
        <begin position="1"/>
        <end position="18"/>
    </location>
</feature>
<sequence length="651" mass="72925">MKKIVLFLVVLITGTLQAQIKVGVNSGKPIVEFPKSTGDFKRIGFYEYANDKFGKVIDPKNIVQESVFTATNCAEEKTVDLGTEKGGKLKYKLDCKKDKNKVTFYVNTINDADKIVLYFVKQPDPENPRFVKEGISIISSNAGVVVFYGGDEYKQIHLYEDGTFNEIAVTIKPDMFDSDTKKETQLGSTEADKVAYTISKADKKICFKDNSGTPSTCFDLKGDKFSLGKADTPKETVTNTEDDETELGETLTDFPLLKLEPITDKKYHKKNRILVIDTDPKTVLNGNNTGLKKIKQFEKKSDDKTSAIRELESTYTLPNKGYLSVAINSYRFHKLENFEIIVNGDNYSYESDIQTLQNLVPKSKKAGTDDAADAAALEKDSLVTEDPKSPLLVNYLKNIIIVLKSYDYISLNDLYEVTEYKTELDAYYKKHLEEFDAFALPLKNKIMAWHPENVLLTPIPIDVPAKDEVEIKYTLKNKGTGSVNKSLGTFRTMGKFSVDYGAALFYTNLVNNNIYKDTRIITPATDTQPAVTETKAKMDDNKQGSFGLGINLDMSYKTGSELRPTLNFGFFVPLEEDITPYATGGLGVGIFGKDYKVNFSYGLAVGKVNSIKDRYNDVDITGMELEESNLIEKRVKFGYYFALAVSFNLGR</sequence>
<evidence type="ECO:0008006" key="4">
    <source>
        <dbReference type="Google" id="ProtNLM"/>
    </source>
</evidence>
<dbReference type="RefSeq" id="WP_256550396.1">
    <property type="nucleotide sequence ID" value="NZ_CP101751.1"/>
</dbReference>
<feature type="chain" id="PRO_5045896951" description="Outer membrane protein beta-barrel domain-containing protein" evidence="1">
    <location>
        <begin position="19"/>
        <end position="651"/>
    </location>
</feature>
<organism evidence="2 3">
    <name type="scientific">Flavobacterium cerinum</name>
    <dbReference type="NCBI Taxonomy" id="2502784"/>
    <lineage>
        <taxon>Bacteria</taxon>
        <taxon>Pseudomonadati</taxon>
        <taxon>Bacteroidota</taxon>
        <taxon>Flavobacteriia</taxon>
        <taxon>Flavobacteriales</taxon>
        <taxon>Flavobacteriaceae</taxon>
        <taxon>Flavobacterium</taxon>
    </lineage>
</organism>
<evidence type="ECO:0000256" key="1">
    <source>
        <dbReference type="SAM" id="SignalP"/>
    </source>
</evidence>
<name>A0ABY5IPF5_9FLAO</name>
<proteinExistence type="predicted"/>
<dbReference type="Proteomes" id="UP001059844">
    <property type="component" value="Chromosome"/>
</dbReference>
<evidence type="ECO:0000313" key="2">
    <source>
        <dbReference type="EMBL" id="UUC44715.1"/>
    </source>
</evidence>
<evidence type="ECO:0000313" key="3">
    <source>
        <dbReference type="Proteomes" id="UP001059844"/>
    </source>
</evidence>
<protein>
    <recommendedName>
        <fullName evidence="4">Outer membrane protein beta-barrel domain-containing protein</fullName>
    </recommendedName>
</protein>